<dbReference type="Gene3D" id="1.20.1280.100">
    <property type="entry name" value="Pas factor, saposin domain"/>
    <property type="match status" value="1"/>
</dbReference>
<evidence type="ECO:0000313" key="3">
    <source>
        <dbReference type="Proteomes" id="UP000189966"/>
    </source>
</evidence>
<dbReference type="InterPro" id="IPR015106">
    <property type="entry name" value="Pas_Saposin"/>
</dbReference>
<dbReference type="Pfam" id="PF09016">
    <property type="entry name" value="Pas_Saposin"/>
    <property type="match status" value="1"/>
</dbReference>
<name>A0A1T5HWF0_9GAMM</name>
<evidence type="ECO:0000313" key="2">
    <source>
        <dbReference type="EMBL" id="SKC31052.1"/>
    </source>
</evidence>
<evidence type="ECO:0000259" key="1">
    <source>
        <dbReference type="Pfam" id="PF09016"/>
    </source>
</evidence>
<protein>
    <submittedName>
        <fullName evidence="2">Pas factor saposin fold protein</fullName>
    </submittedName>
</protein>
<dbReference type="AlphaFoldDB" id="A0A1T5HWF0"/>
<accession>A0A1T5HWF0</accession>
<organism evidence="2 3">
    <name type="scientific">Photobacterium piscicola</name>
    <dbReference type="NCBI Taxonomy" id="1378299"/>
    <lineage>
        <taxon>Bacteria</taxon>
        <taxon>Pseudomonadati</taxon>
        <taxon>Pseudomonadota</taxon>
        <taxon>Gammaproteobacteria</taxon>
        <taxon>Vibrionales</taxon>
        <taxon>Vibrionaceae</taxon>
        <taxon>Photobacterium</taxon>
    </lineage>
</organism>
<sequence length="79" mass="8844">MNNIANLIYDTLVDLSNNAPEQHAKIRQNLYDQLDLPLNKQRDLYSNALGPASSGMLENNTDFNNTVNIAIKALETPEK</sequence>
<reference evidence="2 3" key="1">
    <citation type="submission" date="2017-02" db="EMBL/GenBank/DDBJ databases">
        <authorList>
            <person name="Peterson S.W."/>
        </authorList>
    </citation>
    <scope>NUCLEOTIDE SEQUENCE [LARGE SCALE GENOMIC DNA]</scope>
    <source>
        <strain evidence="3">type strain: NCCB 100098</strain>
    </source>
</reference>
<feature type="domain" description="Pas factor saposin" evidence="1">
    <location>
        <begin position="6"/>
        <end position="75"/>
    </location>
</feature>
<dbReference type="Proteomes" id="UP000189966">
    <property type="component" value="Unassembled WGS sequence"/>
</dbReference>
<proteinExistence type="predicted"/>
<gene>
    <name evidence="2" type="ORF">CZ809_00530</name>
</gene>
<dbReference type="EMBL" id="FUZI01000001">
    <property type="protein sequence ID" value="SKC31052.1"/>
    <property type="molecule type" value="Genomic_DNA"/>
</dbReference>